<comment type="caution">
    <text evidence="5">The sequence shown here is derived from an EMBL/GenBank/DDBJ whole genome shotgun (WGS) entry which is preliminary data.</text>
</comment>
<sequence length="895" mass="94613">MAHSPTFRSRTRLRGIIIGLATVPLLATSLTLPSSAGATTNDSTQQINSQSDSQMGPVELLGAATETVRYWKYPDGRVSTEIWPRPVRVKKSGTWAWIDTTLVKQDGVVKPRVIKGELSLPGDRADAATTFTPAPGQSIELSWPTPLPAPRLEGNRATYPDAAGRGADLVVTALATGFRYDVVLRDRPSKELELEIPVRGEGVKVRKSTDGRLRVADKDNRDVALAAKPLLRGNGSIKNHSEKTGSVDTSVVTADGQQIVRLKPDQAFLADRATSYPVTIQAAFSLTPTADADVWSVGPDDSNGDGAFLKAGTESDGSKSRAYLKFDMSPLVGQQISNVTLSLLNIGGPSCGTAVGAGIQVRRVTGIWSPSTVTWSNQPGNTTENAVTNRNSIGGSCEPAAMNWDITAMARQWATDAGNYGVVLMSPTEQASANYRIFPSSEDADFNDPPKIIASFDPVGQPTTLYPAGPDGVEVISAPANWRTGHLQMAEAQAHALSNAYDRVETNGSALADPYVDMVSGQIIVPAATADGHAIGSAPLAGTAYLGLGGVDWTLPGEYTGDDSDEDAEGIAGPSEDYTFTPRISDVTNSYTTLSTITQEVVTLDTTQLPGADAIVAAGAWPERNQVLITANAVSSEMRQALAQRYGTNSIVIWLNPDATRLATHDTRNSDNDDYVNGGGRFVSNAGFQCTMGFAWNQGGERRIITAGHCLPDDGTLGSIPYGLRLVSTWKDGTGSVKLPGKSTTHGDSALVSMLNPKKPTASIFVGSATSASKRPVRRSWTRRAVPGDLYCVGGATSGQICNYEVGITEQSWPLNNPDGSFAGTINKGQKGSRLGSCSTGGDSGGPVYTIEPDGYVIAKGIYSGGKSVGPLCETIFTDIDDVRRAYGGDVMKRR</sequence>
<gene>
    <name evidence="5" type="ORF">GCM10022224_041750</name>
</gene>
<dbReference type="InterPro" id="IPR018114">
    <property type="entry name" value="TRYPSIN_HIS"/>
</dbReference>
<dbReference type="InterPro" id="IPR033116">
    <property type="entry name" value="TRYPSIN_SER"/>
</dbReference>
<accession>A0ABP7C063</accession>
<keyword evidence="2" id="KW-0964">Secreted</keyword>
<dbReference type="InterPro" id="IPR055372">
    <property type="entry name" value="CBM96"/>
</dbReference>
<evidence type="ECO:0000256" key="2">
    <source>
        <dbReference type="ARBA" id="ARBA00022525"/>
    </source>
</evidence>
<dbReference type="NCBIfam" id="NF033679">
    <property type="entry name" value="DNRLRE_dom"/>
    <property type="match status" value="1"/>
</dbReference>
<evidence type="ECO:0000256" key="1">
    <source>
        <dbReference type="ARBA" id="ARBA00004613"/>
    </source>
</evidence>
<organism evidence="5 6">
    <name type="scientific">Nonomuraea antimicrobica</name>
    <dbReference type="NCBI Taxonomy" id="561173"/>
    <lineage>
        <taxon>Bacteria</taxon>
        <taxon>Bacillati</taxon>
        <taxon>Actinomycetota</taxon>
        <taxon>Actinomycetes</taxon>
        <taxon>Streptosporangiales</taxon>
        <taxon>Streptosporangiaceae</taxon>
        <taxon>Nonomuraea</taxon>
    </lineage>
</organism>
<protein>
    <recommendedName>
        <fullName evidence="4">Carbohydrate-binding module family 96 domain-containing protein</fullName>
    </recommendedName>
</protein>
<dbReference type="EMBL" id="BAAAZP010000080">
    <property type="protein sequence ID" value="GAA3673129.1"/>
    <property type="molecule type" value="Genomic_DNA"/>
</dbReference>
<keyword evidence="6" id="KW-1185">Reference proteome</keyword>
<dbReference type="Proteomes" id="UP001500902">
    <property type="component" value="Unassembled WGS sequence"/>
</dbReference>
<comment type="subcellular location">
    <subcellularLocation>
        <location evidence="1">Secreted</location>
    </subcellularLocation>
</comment>
<evidence type="ECO:0000259" key="4">
    <source>
        <dbReference type="Pfam" id="PF24517"/>
    </source>
</evidence>
<feature type="domain" description="Carbohydrate-binding module family 96" evidence="4">
    <location>
        <begin position="284"/>
        <end position="448"/>
    </location>
</feature>
<dbReference type="PROSITE" id="PS00134">
    <property type="entry name" value="TRYPSIN_HIS"/>
    <property type="match status" value="1"/>
</dbReference>
<dbReference type="InterPro" id="IPR009003">
    <property type="entry name" value="Peptidase_S1_PA"/>
</dbReference>
<evidence type="ECO:0000313" key="5">
    <source>
        <dbReference type="EMBL" id="GAA3673129.1"/>
    </source>
</evidence>
<dbReference type="PROSITE" id="PS00135">
    <property type="entry name" value="TRYPSIN_SER"/>
    <property type="match status" value="1"/>
</dbReference>
<evidence type="ECO:0000313" key="6">
    <source>
        <dbReference type="Proteomes" id="UP001500902"/>
    </source>
</evidence>
<dbReference type="SUPFAM" id="SSF50494">
    <property type="entry name" value="Trypsin-like serine proteases"/>
    <property type="match status" value="1"/>
</dbReference>
<name>A0ABP7C063_9ACTN</name>
<dbReference type="InterPro" id="IPR043504">
    <property type="entry name" value="Peptidase_S1_PA_chymotrypsin"/>
</dbReference>
<dbReference type="Pfam" id="PF24517">
    <property type="entry name" value="CBM96"/>
    <property type="match status" value="1"/>
</dbReference>
<reference evidence="6" key="1">
    <citation type="journal article" date="2019" name="Int. J. Syst. Evol. Microbiol.">
        <title>The Global Catalogue of Microorganisms (GCM) 10K type strain sequencing project: providing services to taxonomists for standard genome sequencing and annotation.</title>
        <authorList>
            <consortium name="The Broad Institute Genomics Platform"/>
            <consortium name="The Broad Institute Genome Sequencing Center for Infectious Disease"/>
            <person name="Wu L."/>
            <person name="Ma J."/>
        </authorList>
    </citation>
    <scope>NUCLEOTIDE SEQUENCE [LARGE SCALE GENOMIC DNA]</scope>
    <source>
        <strain evidence="6">JCM 16904</strain>
    </source>
</reference>
<dbReference type="Gene3D" id="2.40.10.10">
    <property type="entry name" value="Trypsin-like serine proteases"/>
    <property type="match status" value="2"/>
</dbReference>
<evidence type="ECO:0000256" key="3">
    <source>
        <dbReference type="ARBA" id="ARBA00022729"/>
    </source>
</evidence>
<keyword evidence="3" id="KW-0732">Signal</keyword>
<proteinExistence type="predicted"/>